<dbReference type="PANTHER" id="PTHR47234:SF2">
    <property type="entry name" value="TONB-DEPENDENT RECEPTOR"/>
    <property type="match status" value="1"/>
</dbReference>
<evidence type="ECO:0000259" key="15">
    <source>
        <dbReference type="Pfam" id="PF07715"/>
    </source>
</evidence>
<dbReference type="PROSITE" id="PS52016">
    <property type="entry name" value="TONB_DEPENDENT_REC_3"/>
    <property type="match status" value="1"/>
</dbReference>
<keyword evidence="3 9" id="KW-1134">Transmembrane beta strand</keyword>
<comment type="subcellular location">
    <subcellularLocation>
        <location evidence="1 9">Cell outer membrane</location>
        <topology evidence="1 9">Multi-pass membrane protein</topology>
    </subcellularLocation>
</comment>
<organism evidence="16 17">
    <name type="scientific">Paraglaciecola arctica BSs20135</name>
    <dbReference type="NCBI Taxonomy" id="493475"/>
    <lineage>
        <taxon>Bacteria</taxon>
        <taxon>Pseudomonadati</taxon>
        <taxon>Pseudomonadota</taxon>
        <taxon>Gammaproteobacteria</taxon>
        <taxon>Alteromonadales</taxon>
        <taxon>Alteromonadaceae</taxon>
        <taxon>Paraglaciecola</taxon>
    </lineage>
</organism>
<evidence type="ECO:0000259" key="14">
    <source>
        <dbReference type="Pfam" id="PF00593"/>
    </source>
</evidence>
<feature type="region of interest" description="Disordered" evidence="12">
    <location>
        <begin position="720"/>
        <end position="741"/>
    </location>
</feature>
<comment type="similarity">
    <text evidence="9 11">Belongs to the TonB-dependent receptor family.</text>
</comment>
<dbReference type="eggNOG" id="COG4771">
    <property type="taxonomic scope" value="Bacteria"/>
</dbReference>
<keyword evidence="8 9" id="KW-0998">Cell outer membrane</keyword>
<comment type="caution">
    <text evidence="16">The sequence shown here is derived from an EMBL/GenBank/DDBJ whole genome shotgun (WGS) entry which is preliminary data.</text>
</comment>
<feature type="signal peptide" evidence="13">
    <location>
        <begin position="1"/>
        <end position="27"/>
    </location>
</feature>
<accession>K6YHW7</accession>
<dbReference type="STRING" id="493475.GARC_0786"/>
<dbReference type="PANTHER" id="PTHR47234">
    <property type="match status" value="1"/>
</dbReference>
<evidence type="ECO:0000256" key="9">
    <source>
        <dbReference type="PROSITE-ProRule" id="PRU01360"/>
    </source>
</evidence>
<name>K6YHW7_9ALTE</name>
<dbReference type="GO" id="GO:0009279">
    <property type="term" value="C:cell outer membrane"/>
    <property type="evidence" value="ECO:0007669"/>
    <property type="project" value="UniProtKB-SubCell"/>
</dbReference>
<evidence type="ECO:0000256" key="11">
    <source>
        <dbReference type="RuleBase" id="RU003357"/>
    </source>
</evidence>
<dbReference type="Gene3D" id="2.170.130.10">
    <property type="entry name" value="TonB-dependent receptor, plug domain"/>
    <property type="match status" value="1"/>
</dbReference>
<sequence length="1012" mass="112501">MNKKLITLAVQAAIAGSALLSILPTFAQEIDQVEKQIVSSKNTPEKKVKEIDEKITVTGSRLRRDNFNVSTPLVTLDKDDIEDSGLGELTEILVDGIPSLSFSTSNTSSQSSASSTGITTVQLRNLGSNRTLTLIDGRRVVSNSKSGNAVSLSTIPAGMVARTEVITGGNSATYGADAVAGVVNIITQTDKEGFSFKARGGESTDGEAREFTLDVNYGTSFANNKGYLYFSTNWDRQFGLRQEDRSRASIEADNGYDNDLMCNTISTAEGDVCLRDTTQDQWRSRSDGTFGGVFLESSNFDTQYWYDGTTLKDDWKGNEELYGIDSDQFVMLKVPSDRFSTALKVDFDLTDDVMFYSQIQVSGNFTDNLKTPEDSYEGEEATFTDRVTGEPGVVEAGYIPINNPYVPDVIRETASQYKDRIYWDRRFAEVGPVITENERITVRTWAGLQGTMFDNSWDWDVSVNYGRYRQDQLRKNEIDVFNLINALDAGYAEDGITIQCNDADARATGCVPINLFGEGSVTAEAANYIRANARLKTINELITFSGYMTGDLFELPAGSVPVVFGFEYRIDKQEAKTSDEFTYGGITANLIPSFKGQIKVAELFGEASFPLIRDASFAKHVSIETSGRVSQYDLNNIDIVGSYKLGFLWQVVDGLNIRGNWAIAQRAPSVGDIFEPLAGDFDSFDDLCDEVTATSTDLGHDNCRLIPEIAAEINTDPSFEFESEGNNYSPGAGNPDLEEEKGKTTTLGFTYQPAYLEGFQIAIDYFDITIDDAISAFSNERILEECYATDIVLGDENEFCDVITRNSEGQLTQVIQRSYNIDEVSTRGIDYALAYRHDLNNYGRLKFKMDWTHLLEYSNTSTGNEGKIKTDLVGFDDIFENSASASLTWSYEDLRISWRTKYLSSITDDRELQIEWEEDIVDNAERCSNGDEDCIANPESLAFQHFPSYFRHDISASYEVGMDNDMEVKFSGGIKNIFNDNGDFYVTSRGNYKSEYGGGVGRFFHLAVEVTF</sequence>
<dbReference type="SUPFAM" id="SSF56935">
    <property type="entry name" value="Porins"/>
    <property type="match status" value="1"/>
</dbReference>
<reference evidence="16 17" key="1">
    <citation type="journal article" date="2017" name="Antonie Van Leeuwenhoek">
        <title>Rhizobium rhizosphaerae sp. nov., a novel species isolated from rice rhizosphere.</title>
        <authorList>
            <person name="Zhao J.J."/>
            <person name="Zhang J."/>
            <person name="Zhang R.J."/>
            <person name="Zhang C.W."/>
            <person name="Yin H.Q."/>
            <person name="Zhang X.X."/>
        </authorList>
    </citation>
    <scope>NUCLEOTIDE SEQUENCE [LARGE SCALE GENOMIC DNA]</scope>
    <source>
        <strain evidence="16 17">BSs20135</strain>
    </source>
</reference>
<evidence type="ECO:0000256" key="1">
    <source>
        <dbReference type="ARBA" id="ARBA00004571"/>
    </source>
</evidence>
<keyword evidence="5 13" id="KW-0732">Signal</keyword>
<dbReference type="OrthoDB" id="176248at2"/>
<feature type="short sequence motif" description="TonB C-terminal box" evidence="10">
    <location>
        <begin position="995"/>
        <end position="1012"/>
    </location>
</feature>
<keyword evidence="4 9" id="KW-0812">Transmembrane</keyword>
<dbReference type="AlphaFoldDB" id="K6YHW7"/>
<keyword evidence="6 11" id="KW-0798">TonB box</keyword>
<dbReference type="InterPro" id="IPR039426">
    <property type="entry name" value="TonB-dep_rcpt-like"/>
</dbReference>
<keyword evidence="2 9" id="KW-0813">Transport</keyword>
<dbReference type="InterPro" id="IPR037066">
    <property type="entry name" value="Plug_dom_sf"/>
</dbReference>
<dbReference type="InterPro" id="IPR012910">
    <property type="entry name" value="Plug_dom"/>
</dbReference>
<evidence type="ECO:0000256" key="13">
    <source>
        <dbReference type="SAM" id="SignalP"/>
    </source>
</evidence>
<dbReference type="PROSITE" id="PS01156">
    <property type="entry name" value="TONB_DEPENDENT_REC_2"/>
    <property type="match status" value="1"/>
</dbReference>
<keyword evidence="17" id="KW-1185">Reference proteome</keyword>
<evidence type="ECO:0000256" key="5">
    <source>
        <dbReference type="ARBA" id="ARBA00022729"/>
    </source>
</evidence>
<evidence type="ECO:0000256" key="3">
    <source>
        <dbReference type="ARBA" id="ARBA00022452"/>
    </source>
</evidence>
<evidence type="ECO:0000256" key="10">
    <source>
        <dbReference type="PROSITE-ProRule" id="PRU10144"/>
    </source>
</evidence>
<dbReference type="InterPro" id="IPR000531">
    <property type="entry name" value="Beta-barrel_TonB"/>
</dbReference>
<dbReference type="Proteomes" id="UP000006327">
    <property type="component" value="Unassembled WGS sequence"/>
</dbReference>
<evidence type="ECO:0000256" key="12">
    <source>
        <dbReference type="SAM" id="MobiDB-lite"/>
    </source>
</evidence>
<feature type="chain" id="PRO_5003897462" evidence="13">
    <location>
        <begin position="28"/>
        <end position="1012"/>
    </location>
</feature>
<protein>
    <submittedName>
        <fullName evidence="16">Phosphatidylglycerophosphatase</fullName>
    </submittedName>
</protein>
<dbReference type="Gene3D" id="2.40.170.20">
    <property type="entry name" value="TonB-dependent receptor, beta-barrel domain"/>
    <property type="match status" value="1"/>
</dbReference>
<evidence type="ECO:0000256" key="7">
    <source>
        <dbReference type="ARBA" id="ARBA00023136"/>
    </source>
</evidence>
<dbReference type="eggNOG" id="COG1629">
    <property type="taxonomic scope" value="Bacteria"/>
</dbReference>
<dbReference type="RefSeq" id="WP_007616885.1">
    <property type="nucleotide sequence ID" value="NZ_BAEO01000010.1"/>
</dbReference>
<feature type="domain" description="TonB-dependent receptor-like beta-barrel" evidence="14">
    <location>
        <begin position="422"/>
        <end position="977"/>
    </location>
</feature>
<dbReference type="EMBL" id="BAEO01000010">
    <property type="protein sequence ID" value="GAC17767.1"/>
    <property type="molecule type" value="Genomic_DNA"/>
</dbReference>
<dbReference type="Pfam" id="PF00593">
    <property type="entry name" value="TonB_dep_Rec_b-barrel"/>
    <property type="match status" value="1"/>
</dbReference>
<feature type="domain" description="TonB-dependent receptor plug" evidence="15">
    <location>
        <begin position="69"/>
        <end position="182"/>
    </location>
</feature>
<evidence type="ECO:0000256" key="4">
    <source>
        <dbReference type="ARBA" id="ARBA00022692"/>
    </source>
</evidence>
<proteinExistence type="inferred from homology"/>
<dbReference type="Pfam" id="PF07715">
    <property type="entry name" value="Plug"/>
    <property type="match status" value="1"/>
</dbReference>
<dbReference type="InterPro" id="IPR036942">
    <property type="entry name" value="Beta-barrel_TonB_sf"/>
</dbReference>
<dbReference type="InterPro" id="IPR010917">
    <property type="entry name" value="TonB_rcpt_CS"/>
</dbReference>
<keyword evidence="7 9" id="KW-0472">Membrane</keyword>
<evidence type="ECO:0000256" key="8">
    <source>
        <dbReference type="ARBA" id="ARBA00023237"/>
    </source>
</evidence>
<evidence type="ECO:0000256" key="6">
    <source>
        <dbReference type="ARBA" id="ARBA00023077"/>
    </source>
</evidence>
<evidence type="ECO:0000256" key="2">
    <source>
        <dbReference type="ARBA" id="ARBA00022448"/>
    </source>
</evidence>
<evidence type="ECO:0000313" key="16">
    <source>
        <dbReference type="EMBL" id="GAC17767.1"/>
    </source>
</evidence>
<evidence type="ECO:0000313" key="17">
    <source>
        <dbReference type="Proteomes" id="UP000006327"/>
    </source>
</evidence>
<gene>
    <name evidence="16" type="ORF">GARC_0786</name>
</gene>